<gene>
    <name evidence="2" type="ORF">CTI12_AA306320</name>
</gene>
<proteinExistence type="predicted"/>
<keyword evidence="3" id="KW-1185">Reference proteome</keyword>
<dbReference type="GO" id="GO:0031146">
    <property type="term" value="P:SCF-dependent proteasomal ubiquitin-dependent protein catabolic process"/>
    <property type="evidence" value="ECO:0007669"/>
    <property type="project" value="TreeGrafter"/>
</dbReference>
<sequence length="418" mass="46930">MINKFLNPIPCFHSHLQPSILPFIEMNLSSKSICSRTPYIPDTHMHLIFDKIDSKLDRDSFGLTCHRFLEIQNLSRKNLNLEYLPWLPHSQVCIDIKDFMLEKLLNRFRKLESLSLTGCMNVSDSGLALLQKHGNKIHTLHLDFTSFRVTEIGFSYIASGCPLLSVINLFSSCVTNRKLEILTESCTLLKEVNLGDCRKINDYGIRPIIQNCRQLRALKISSCDNIYGLSFEGCSRTLACLEANDCAFIPRGFTEILSGGGLEYLNLASHSKFLEGRGLAAIGLGVAANLKILNLYMCSFVTDDAIISISKGCPLLQEWNLTNCNNVMLSGWESIGLHCQSLERIHVSGCSKLCDEGLLALGNGCRRLSVIYMKQCSQITSDAIQLFKIQRKDVEISEKVMAKNVPSWAFTISPRYKL</sequence>
<dbReference type="OrthoDB" id="550575at2759"/>
<dbReference type="PANTHER" id="PTHR13318">
    <property type="entry name" value="PARTNER OF PAIRED, ISOFORM B-RELATED"/>
    <property type="match status" value="1"/>
</dbReference>
<dbReference type="PANTHER" id="PTHR13318:SF190">
    <property type="entry name" value="PARTNER OF PAIRED, ISOFORM B"/>
    <property type="match status" value="1"/>
</dbReference>
<evidence type="ECO:0000313" key="3">
    <source>
        <dbReference type="Proteomes" id="UP000245207"/>
    </source>
</evidence>
<dbReference type="Gene3D" id="3.80.10.10">
    <property type="entry name" value="Ribonuclease Inhibitor"/>
    <property type="match status" value="2"/>
</dbReference>
<dbReference type="InterPro" id="IPR006553">
    <property type="entry name" value="Leu-rich_rpt_Cys-con_subtyp"/>
</dbReference>
<dbReference type="SMART" id="SM00367">
    <property type="entry name" value="LRR_CC"/>
    <property type="match status" value="8"/>
</dbReference>
<feature type="domain" description="F-box/LRR-repeat protein 15-like leucin rich repeat" evidence="1">
    <location>
        <begin position="107"/>
        <end position="227"/>
    </location>
</feature>
<comment type="caution">
    <text evidence="2">The sequence shown here is derived from an EMBL/GenBank/DDBJ whole genome shotgun (WGS) entry which is preliminary data.</text>
</comment>
<dbReference type="InterPro" id="IPR057207">
    <property type="entry name" value="FBXL15_LRR"/>
</dbReference>
<dbReference type="Proteomes" id="UP000245207">
    <property type="component" value="Unassembled WGS sequence"/>
</dbReference>
<accession>A0A2U1N561</accession>
<organism evidence="2 3">
    <name type="scientific">Artemisia annua</name>
    <name type="common">Sweet wormwood</name>
    <dbReference type="NCBI Taxonomy" id="35608"/>
    <lineage>
        <taxon>Eukaryota</taxon>
        <taxon>Viridiplantae</taxon>
        <taxon>Streptophyta</taxon>
        <taxon>Embryophyta</taxon>
        <taxon>Tracheophyta</taxon>
        <taxon>Spermatophyta</taxon>
        <taxon>Magnoliopsida</taxon>
        <taxon>eudicotyledons</taxon>
        <taxon>Gunneridae</taxon>
        <taxon>Pentapetalae</taxon>
        <taxon>asterids</taxon>
        <taxon>campanulids</taxon>
        <taxon>Asterales</taxon>
        <taxon>Asteraceae</taxon>
        <taxon>Asteroideae</taxon>
        <taxon>Anthemideae</taxon>
        <taxon>Artemisiinae</taxon>
        <taxon>Artemisia</taxon>
    </lineage>
</organism>
<dbReference type="Pfam" id="PF25372">
    <property type="entry name" value="DUF7885"/>
    <property type="match status" value="2"/>
</dbReference>
<evidence type="ECO:0000313" key="2">
    <source>
        <dbReference type="EMBL" id="PWA68636.1"/>
    </source>
</evidence>
<dbReference type="GO" id="GO:0019005">
    <property type="term" value="C:SCF ubiquitin ligase complex"/>
    <property type="evidence" value="ECO:0007669"/>
    <property type="project" value="TreeGrafter"/>
</dbReference>
<name>A0A2U1N561_ARTAN</name>
<feature type="domain" description="F-box/LRR-repeat protein 15-like leucin rich repeat" evidence="1">
    <location>
        <begin position="285"/>
        <end position="385"/>
    </location>
</feature>
<dbReference type="SUPFAM" id="SSF52047">
    <property type="entry name" value="RNI-like"/>
    <property type="match status" value="1"/>
</dbReference>
<dbReference type="STRING" id="35608.A0A2U1N561"/>
<reference evidence="2 3" key="1">
    <citation type="journal article" date="2018" name="Mol. Plant">
        <title>The genome of Artemisia annua provides insight into the evolution of Asteraceae family and artemisinin biosynthesis.</title>
        <authorList>
            <person name="Shen Q."/>
            <person name="Zhang L."/>
            <person name="Liao Z."/>
            <person name="Wang S."/>
            <person name="Yan T."/>
            <person name="Shi P."/>
            <person name="Liu M."/>
            <person name="Fu X."/>
            <person name="Pan Q."/>
            <person name="Wang Y."/>
            <person name="Lv Z."/>
            <person name="Lu X."/>
            <person name="Zhang F."/>
            <person name="Jiang W."/>
            <person name="Ma Y."/>
            <person name="Chen M."/>
            <person name="Hao X."/>
            <person name="Li L."/>
            <person name="Tang Y."/>
            <person name="Lv G."/>
            <person name="Zhou Y."/>
            <person name="Sun X."/>
            <person name="Brodelius P.E."/>
            <person name="Rose J.K.C."/>
            <person name="Tang K."/>
        </authorList>
    </citation>
    <scope>NUCLEOTIDE SEQUENCE [LARGE SCALE GENOMIC DNA]</scope>
    <source>
        <strain evidence="3">cv. Huhao1</strain>
        <tissue evidence="2">Leaf</tissue>
    </source>
</reference>
<dbReference type="AlphaFoldDB" id="A0A2U1N561"/>
<dbReference type="InterPro" id="IPR032675">
    <property type="entry name" value="LRR_dom_sf"/>
</dbReference>
<dbReference type="EMBL" id="PKPP01003594">
    <property type="protein sequence ID" value="PWA68636.1"/>
    <property type="molecule type" value="Genomic_DNA"/>
</dbReference>
<dbReference type="CDD" id="cd22159">
    <property type="entry name" value="F-box_AtTIR1-like"/>
    <property type="match status" value="1"/>
</dbReference>
<protein>
    <submittedName>
        <fullName evidence="2">Leucine-rich repeat domain, L domain-like protein</fullName>
    </submittedName>
</protein>
<evidence type="ECO:0000259" key="1">
    <source>
        <dbReference type="Pfam" id="PF25372"/>
    </source>
</evidence>